<feature type="compositionally biased region" description="Basic and acidic residues" evidence="15">
    <location>
        <begin position="88"/>
        <end position="97"/>
    </location>
</feature>
<dbReference type="EMBL" id="MLOK01000029">
    <property type="protein sequence ID" value="OIM21589.1"/>
    <property type="molecule type" value="Genomic_DNA"/>
</dbReference>
<evidence type="ECO:0000256" key="12">
    <source>
        <dbReference type="ARBA" id="ARBA00037847"/>
    </source>
</evidence>
<organism evidence="16 17">
    <name type="scientific">Oenococcus oeni</name>
    <name type="common">Leuconostoc oenos</name>
    <dbReference type="NCBI Taxonomy" id="1247"/>
    <lineage>
        <taxon>Bacteria</taxon>
        <taxon>Bacillati</taxon>
        <taxon>Bacillota</taxon>
        <taxon>Bacilli</taxon>
        <taxon>Lactobacillales</taxon>
        <taxon>Lactobacillaceae</taxon>
        <taxon>Oenococcus</taxon>
    </lineage>
</organism>
<keyword evidence="6 13" id="KW-0375">Hydrogen ion transport</keyword>
<keyword evidence="10 13" id="KW-0066">ATP synthesis</keyword>
<comment type="subcellular location">
    <subcellularLocation>
        <location evidence="13">Cell membrane</location>
        <topology evidence="13">Single-pass membrane protein</topology>
    </subcellularLocation>
    <subcellularLocation>
        <location evidence="12">Endomembrane system</location>
        <topology evidence="12">Single-pass membrane protein</topology>
    </subcellularLocation>
</comment>
<comment type="function">
    <text evidence="11 13">F(1)F(0) ATP synthase produces ATP from ADP in the presence of a proton or sodium gradient. F-type ATPases consist of two structural domains, F(1) containing the extramembraneous catalytic core and F(0) containing the membrane proton channel, linked together by a central stalk and a peripheral stalk. During catalysis, ATP synthesis in the catalytic domain of F(1) is coupled via a rotary mechanism of the central stalk subunits to proton translocation.</text>
</comment>
<keyword evidence="2 13" id="KW-0813">Transport</keyword>
<proteinExistence type="inferred from homology"/>
<dbReference type="NCBIfam" id="TIGR01144">
    <property type="entry name" value="ATP_synt_b"/>
    <property type="match status" value="1"/>
</dbReference>
<evidence type="ECO:0000313" key="17">
    <source>
        <dbReference type="Proteomes" id="UP000181728"/>
    </source>
</evidence>
<dbReference type="GO" id="GO:0046933">
    <property type="term" value="F:proton-transporting ATP synthase activity, rotational mechanism"/>
    <property type="evidence" value="ECO:0007669"/>
    <property type="project" value="UniProtKB-UniRule"/>
</dbReference>
<evidence type="ECO:0000256" key="2">
    <source>
        <dbReference type="ARBA" id="ARBA00022448"/>
    </source>
</evidence>
<dbReference type="PANTHER" id="PTHR33445">
    <property type="entry name" value="ATP SYNTHASE SUBUNIT B', CHLOROPLASTIC"/>
    <property type="match status" value="1"/>
</dbReference>
<comment type="function">
    <text evidence="13">Component of the F(0) channel, it forms part of the peripheral stalk, linking F(1) to F(0).</text>
</comment>
<evidence type="ECO:0000256" key="15">
    <source>
        <dbReference type="SAM" id="MobiDB-lite"/>
    </source>
</evidence>
<dbReference type="GO" id="GO:0046961">
    <property type="term" value="F:proton-transporting ATPase activity, rotational mechanism"/>
    <property type="evidence" value="ECO:0007669"/>
    <property type="project" value="TreeGrafter"/>
</dbReference>
<evidence type="ECO:0000256" key="9">
    <source>
        <dbReference type="ARBA" id="ARBA00023136"/>
    </source>
</evidence>
<evidence type="ECO:0000256" key="6">
    <source>
        <dbReference type="ARBA" id="ARBA00022781"/>
    </source>
</evidence>
<gene>
    <name evidence="13" type="primary">atpF</name>
    <name evidence="16" type="ORF">ATX59_03135</name>
</gene>
<keyword evidence="3 13" id="KW-1003">Cell membrane</keyword>
<evidence type="ECO:0000256" key="4">
    <source>
        <dbReference type="ARBA" id="ARBA00022547"/>
    </source>
</evidence>
<dbReference type="AlphaFoldDB" id="A0A6N4A6Y8"/>
<keyword evidence="8 13" id="KW-0406">Ion transport</keyword>
<dbReference type="GO" id="GO:0012505">
    <property type="term" value="C:endomembrane system"/>
    <property type="evidence" value="ECO:0007669"/>
    <property type="project" value="UniProtKB-SubCell"/>
</dbReference>
<dbReference type="PANTHER" id="PTHR33445:SF1">
    <property type="entry name" value="ATP SYNTHASE SUBUNIT B"/>
    <property type="match status" value="1"/>
</dbReference>
<feature type="region of interest" description="Disordered" evidence="15">
    <location>
        <begin position="78"/>
        <end position="97"/>
    </location>
</feature>
<feature type="transmembrane region" description="Helical" evidence="13">
    <location>
        <begin position="12"/>
        <end position="31"/>
    </location>
</feature>
<comment type="caution">
    <text evidence="16">The sequence shown here is derived from an EMBL/GenBank/DDBJ whole genome shotgun (WGS) entry which is preliminary data.</text>
</comment>
<evidence type="ECO:0000256" key="7">
    <source>
        <dbReference type="ARBA" id="ARBA00022989"/>
    </source>
</evidence>
<comment type="subunit">
    <text evidence="13">F-type ATPases have 2 components, F(1) - the catalytic core - and F(0) - the membrane proton channel. F(1) has five subunits: alpha(3), beta(3), gamma(1), delta(1), epsilon(1). F(0) has three main subunits: a(1), b(2) and c(10-14). The alpha and beta chains form an alternating ring which encloses part of the gamma chain. F(1) is attached to F(0) by a central stalk formed by the gamma and epsilon chains, while a peripheral stalk is formed by the delta and b chains.</text>
</comment>
<accession>A0A6N4A6Y8</accession>
<evidence type="ECO:0000256" key="5">
    <source>
        <dbReference type="ARBA" id="ARBA00022692"/>
    </source>
</evidence>
<dbReference type="Pfam" id="PF00430">
    <property type="entry name" value="ATP-synt_B"/>
    <property type="match status" value="1"/>
</dbReference>
<evidence type="ECO:0000256" key="3">
    <source>
        <dbReference type="ARBA" id="ARBA00022475"/>
    </source>
</evidence>
<evidence type="ECO:0000256" key="13">
    <source>
        <dbReference type="HAMAP-Rule" id="MF_01398"/>
    </source>
</evidence>
<protein>
    <recommendedName>
        <fullName evidence="13">ATP synthase subunit b</fullName>
    </recommendedName>
    <alternativeName>
        <fullName evidence="13">ATP synthase F(0) sector subunit b</fullName>
    </alternativeName>
    <alternativeName>
        <fullName evidence="13">ATPase subunit I</fullName>
    </alternativeName>
    <alternativeName>
        <fullName evidence="13">F-type ATPase subunit b</fullName>
        <shortName evidence="13">F-ATPase subunit b</shortName>
    </alternativeName>
</protein>
<keyword evidence="5 13" id="KW-0812">Transmembrane</keyword>
<keyword evidence="9 13" id="KW-0472">Membrane</keyword>
<dbReference type="HAMAP" id="MF_01398">
    <property type="entry name" value="ATP_synth_b_bprime"/>
    <property type="match status" value="1"/>
</dbReference>
<comment type="similarity">
    <text evidence="1 13 14">Belongs to the ATPase B chain family.</text>
</comment>
<evidence type="ECO:0000256" key="10">
    <source>
        <dbReference type="ARBA" id="ARBA00023310"/>
    </source>
</evidence>
<dbReference type="InterPro" id="IPR005864">
    <property type="entry name" value="ATP_synth_F0_bsu_bac"/>
</dbReference>
<dbReference type="GO" id="GO:0045259">
    <property type="term" value="C:proton-transporting ATP synthase complex"/>
    <property type="evidence" value="ECO:0007669"/>
    <property type="project" value="UniProtKB-KW"/>
</dbReference>
<dbReference type="Proteomes" id="UP000181728">
    <property type="component" value="Unassembled WGS sequence"/>
</dbReference>
<keyword evidence="4 13" id="KW-0138">CF(0)</keyword>
<sequence length="179" mass="19671">MTSMLTTIAIQIPDGSAIFVLLTFILLMFILKKLAWGPITKIMDARANQINDDLDSAAKSKNEAKKLQTVADTNLKESQSQATALMENARKSSEEQSKKIVDLAQAHADSINRQAQIDARQIKDDALDSAKDEIADLSVSIASRIIGKEITASKHKALIDDFISELEKQQENSSVKEKS</sequence>
<reference evidence="16 17" key="1">
    <citation type="journal article" date="2016" name="BMC Genomics">
        <title>Consensus pan-genome assembly of the specialised wine bacterium Oenococcus oeni.</title>
        <authorList>
            <person name="Sternes P.R."/>
            <person name="Borneman A.R."/>
        </authorList>
    </citation>
    <scope>NUCLEOTIDE SEQUENCE [LARGE SCALE GENOMIC DNA]</scope>
    <source>
        <strain evidence="16 17">AWRIB661</strain>
    </source>
</reference>
<dbReference type="Gene3D" id="6.10.250.1580">
    <property type="match status" value="1"/>
</dbReference>
<evidence type="ECO:0000256" key="14">
    <source>
        <dbReference type="RuleBase" id="RU003848"/>
    </source>
</evidence>
<evidence type="ECO:0000256" key="1">
    <source>
        <dbReference type="ARBA" id="ARBA00005513"/>
    </source>
</evidence>
<dbReference type="InterPro" id="IPR002146">
    <property type="entry name" value="ATP_synth_b/b'su_bac/chlpt"/>
</dbReference>
<name>A0A6N4A6Y8_OENOE</name>
<dbReference type="GO" id="GO:0005886">
    <property type="term" value="C:plasma membrane"/>
    <property type="evidence" value="ECO:0007669"/>
    <property type="project" value="UniProtKB-SubCell"/>
</dbReference>
<dbReference type="CDD" id="cd06503">
    <property type="entry name" value="ATP-synt_Fo_b"/>
    <property type="match status" value="1"/>
</dbReference>
<keyword evidence="7 13" id="KW-1133">Transmembrane helix</keyword>
<evidence type="ECO:0000256" key="8">
    <source>
        <dbReference type="ARBA" id="ARBA00023065"/>
    </source>
</evidence>
<evidence type="ECO:0000256" key="11">
    <source>
        <dbReference type="ARBA" id="ARBA00025198"/>
    </source>
</evidence>
<evidence type="ECO:0000313" key="16">
    <source>
        <dbReference type="EMBL" id="OIM21589.1"/>
    </source>
</evidence>
<dbReference type="InterPro" id="IPR050059">
    <property type="entry name" value="ATP_synthase_B_chain"/>
</dbReference>